<dbReference type="Proteomes" id="UP000064967">
    <property type="component" value="Chromosome"/>
</dbReference>
<proteinExistence type="predicted"/>
<evidence type="ECO:0000256" key="3">
    <source>
        <dbReference type="SAM" id="SignalP"/>
    </source>
</evidence>
<sequence length="348" mass="35683">MHAVGYHPNVHMKRARTRSWGWFMAGSFGATLLASAPAHAGNEAAAQALFDEAKKLVGEKRYAEACPKFAESNRLDRGAGTLIHLADCYEKNGQVASAWATFTDAASAAQALGRKDWEDLARKRATTLEPKLSRIAVKVPSPTPGLEITRDGEKVAEPSWGMSLPVDPGTHTLEARAPGHESFKTTVSLTKPGETKEVVVPKLADLPASAQQTSSPVKAETNDTPIGSDTHAGGGQRTAGLVVGGVGIVGLAVGTITGLMATSKNKDSKDQCPNAGPCASREGVDANESAKSLATVSTVGFIAGGLLAAGGAVLYLTAPSGSSPKTGRLSVTPSVSKGSAGLSLGGTF</sequence>
<protein>
    <recommendedName>
        <fullName evidence="6">PEGA domain-containing protein</fullName>
    </recommendedName>
</protein>
<evidence type="ECO:0000256" key="2">
    <source>
        <dbReference type="SAM" id="Phobius"/>
    </source>
</evidence>
<evidence type="ECO:0000313" key="5">
    <source>
        <dbReference type="Proteomes" id="UP000064967"/>
    </source>
</evidence>
<feature type="region of interest" description="Disordered" evidence="1">
    <location>
        <begin position="321"/>
        <end position="348"/>
    </location>
</feature>
<dbReference type="EMBL" id="CP012333">
    <property type="protein sequence ID" value="AKU96007.1"/>
    <property type="molecule type" value="Genomic_DNA"/>
</dbReference>
<keyword evidence="5" id="KW-1185">Reference proteome</keyword>
<keyword evidence="2" id="KW-0812">Transmembrane</keyword>
<feature type="compositionally biased region" description="Polar residues" evidence="1">
    <location>
        <begin position="321"/>
        <end position="337"/>
    </location>
</feature>
<keyword evidence="2" id="KW-0472">Membrane</keyword>
<dbReference type="STRING" id="1391654.AKJ09_02671"/>
<evidence type="ECO:0000256" key="1">
    <source>
        <dbReference type="SAM" id="MobiDB-lite"/>
    </source>
</evidence>
<feature type="transmembrane region" description="Helical" evidence="2">
    <location>
        <begin position="299"/>
        <end position="318"/>
    </location>
</feature>
<feature type="region of interest" description="Disordered" evidence="1">
    <location>
        <begin position="209"/>
        <end position="234"/>
    </location>
</feature>
<name>A0A0K1PR58_9BACT</name>
<feature type="signal peptide" evidence="3">
    <location>
        <begin position="1"/>
        <end position="40"/>
    </location>
</feature>
<dbReference type="KEGG" id="llu:AKJ09_02671"/>
<organism evidence="4 5">
    <name type="scientific">Labilithrix luteola</name>
    <dbReference type="NCBI Taxonomy" id="1391654"/>
    <lineage>
        <taxon>Bacteria</taxon>
        <taxon>Pseudomonadati</taxon>
        <taxon>Myxococcota</taxon>
        <taxon>Polyangia</taxon>
        <taxon>Polyangiales</taxon>
        <taxon>Labilitrichaceae</taxon>
        <taxon>Labilithrix</taxon>
    </lineage>
</organism>
<gene>
    <name evidence="4" type="ORF">AKJ09_02671</name>
</gene>
<keyword evidence="3" id="KW-0732">Signal</keyword>
<feature type="chain" id="PRO_5005465868" description="PEGA domain-containing protein" evidence="3">
    <location>
        <begin position="41"/>
        <end position="348"/>
    </location>
</feature>
<keyword evidence="2" id="KW-1133">Transmembrane helix</keyword>
<accession>A0A0K1PR58</accession>
<evidence type="ECO:0000313" key="4">
    <source>
        <dbReference type="EMBL" id="AKU96007.1"/>
    </source>
</evidence>
<evidence type="ECO:0008006" key="6">
    <source>
        <dbReference type="Google" id="ProtNLM"/>
    </source>
</evidence>
<feature type="compositionally biased region" description="Polar residues" evidence="1">
    <location>
        <begin position="209"/>
        <end position="227"/>
    </location>
</feature>
<dbReference type="AlphaFoldDB" id="A0A0K1PR58"/>
<reference evidence="4 5" key="1">
    <citation type="submission" date="2015-08" db="EMBL/GenBank/DDBJ databases">
        <authorList>
            <person name="Babu N.S."/>
            <person name="Beckwith C.J."/>
            <person name="Beseler K.G."/>
            <person name="Brison A."/>
            <person name="Carone J.V."/>
            <person name="Caskin T.P."/>
            <person name="Diamond M."/>
            <person name="Durham M.E."/>
            <person name="Foxe J.M."/>
            <person name="Go M."/>
            <person name="Henderson B.A."/>
            <person name="Jones I.B."/>
            <person name="McGettigan J.A."/>
            <person name="Micheletti S.J."/>
            <person name="Nasrallah M.E."/>
            <person name="Ortiz D."/>
            <person name="Piller C.R."/>
            <person name="Privatt S.R."/>
            <person name="Schneider S.L."/>
            <person name="Sharp S."/>
            <person name="Smith T.C."/>
            <person name="Stanton J.D."/>
            <person name="Ullery H.E."/>
            <person name="Wilson R.J."/>
            <person name="Serrano M.G."/>
            <person name="Buck G."/>
            <person name="Lee V."/>
            <person name="Wang Y."/>
            <person name="Carvalho R."/>
            <person name="Voegtly L."/>
            <person name="Shi R."/>
            <person name="Duckworth R."/>
            <person name="Johnson A."/>
            <person name="Loviza R."/>
            <person name="Walstead R."/>
            <person name="Shah Z."/>
            <person name="Kiflezghi M."/>
            <person name="Wade K."/>
            <person name="Ball S.L."/>
            <person name="Bradley K.W."/>
            <person name="Asai D.J."/>
            <person name="Bowman C.A."/>
            <person name="Russell D.A."/>
            <person name="Pope W.H."/>
            <person name="Jacobs-Sera D."/>
            <person name="Hendrix R.W."/>
            <person name="Hatfull G.F."/>
        </authorList>
    </citation>
    <scope>NUCLEOTIDE SEQUENCE [LARGE SCALE GENOMIC DNA]</scope>
    <source>
        <strain evidence="4 5">DSM 27648</strain>
    </source>
</reference>